<reference evidence="10" key="1">
    <citation type="submission" date="2022-07" db="EMBL/GenBank/DDBJ databases">
        <authorList>
            <person name="Macas J."/>
            <person name="Novak P."/>
            <person name="Neumann P."/>
        </authorList>
    </citation>
    <scope>NUCLEOTIDE SEQUENCE</scope>
</reference>
<keyword evidence="4" id="KW-0862">Zinc</keyword>
<dbReference type="InterPro" id="IPR003656">
    <property type="entry name" value="Znf_BED"/>
</dbReference>
<dbReference type="InterPro" id="IPR012337">
    <property type="entry name" value="RNaseH-like_sf"/>
</dbReference>
<evidence type="ECO:0000256" key="1">
    <source>
        <dbReference type="ARBA" id="ARBA00004123"/>
    </source>
</evidence>
<dbReference type="InterPro" id="IPR008906">
    <property type="entry name" value="HATC_C_dom"/>
</dbReference>
<keyword evidence="6" id="KW-0539">Nucleus</keyword>
<feature type="compositionally biased region" description="Polar residues" evidence="8">
    <location>
        <begin position="98"/>
        <end position="109"/>
    </location>
</feature>
<evidence type="ECO:0000256" key="8">
    <source>
        <dbReference type="SAM" id="MobiDB-lite"/>
    </source>
</evidence>
<dbReference type="PROSITE" id="PS50808">
    <property type="entry name" value="ZF_BED"/>
    <property type="match status" value="2"/>
</dbReference>
<dbReference type="Proteomes" id="UP001152523">
    <property type="component" value="Unassembled WGS sequence"/>
</dbReference>
<evidence type="ECO:0000256" key="7">
    <source>
        <dbReference type="PROSITE-ProRule" id="PRU00027"/>
    </source>
</evidence>
<evidence type="ECO:0000256" key="2">
    <source>
        <dbReference type="ARBA" id="ARBA00022723"/>
    </source>
</evidence>
<accession>A0AAV0D701</accession>
<dbReference type="SUPFAM" id="SSF53098">
    <property type="entry name" value="Ribonuclease H-like"/>
    <property type="match status" value="1"/>
</dbReference>
<evidence type="ECO:0000256" key="3">
    <source>
        <dbReference type="ARBA" id="ARBA00022771"/>
    </source>
</evidence>
<gene>
    <name evidence="10" type="ORF">CEPIT_LOCUS11654</name>
    <name evidence="11" type="ORF">CEPIT_LOCUS32927</name>
</gene>
<dbReference type="AlphaFoldDB" id="A0AAV0D701"/>
<dbReference type="GO" id="GO:0005634">
    <property type="term" value="C:nucleus"/>
    <property type="evidence" value="ECO:0007669"/>
    <property type="project" value="UniProtKB-SubCell"/>
</dbReference>
<dbReference type="PANTHER" id="PTHR32166">
    <property type="entry name" value="OSJNBA0013A04.12 PROTEIN"/>
    <property type="match status" value="1"/>
</dbReference>
<feature type="domain" description="BED-type" evidence="9">
    <location>
        <begin position="112"/>
        <end position="170"/>
    </location>
</feature>
<dbReference type="EMBL" id="CAMAPF010000976">
    <property type="protein sequence ID" value="CAH9133412.1"/>
    <property type="molecule type" value="Genomic_DNA"/>
</dbReference>
<proteinExistence type="predicted"/>
<protein>
    <recommendedName>
        <fullName evidence="9">BED-type domain-containing protein</fullName>
    </recommendedName>
</protein>
<keyword evidence="12" id="KW-1185">Reference proteome</keyword>
<dbReference type="Pfam" id="PF02892">
    <property type="entry name" value="zf-BED"/>
    <property type="match status" value="1"/>
</dbReference>
<dbReference type="Pfam" id="PF05699">
    <property type="entry name" value="Dimer_Tnp_hAT"/>
    <property type="match status" value="1"/>
</dbReference>
<dbReference type="GO" id="GO:0046983">
    <property type="term" value="F:protein dimerization activity"/>
    <property type="evidence" value="ECO:0007669"/>
    <property type="project" value="InterPro"/>
</dbReference>
<evidence type="ECO:0000256" key="5">
    <source>
        <dbReference type="ARBA" id="ARBA00023125"/>
    </source>
</evidence>
<dbReference type="GO" id="GO:0003677">
    <property type="term" value="F:DNA binding"/>
    <property type="evidence" value="ECO:0007669"/>
    <property type="project" value="UniProtKB-KW"/>
</dbReference>
<evidence type="ECO:0000313" key="11">
    <source>
        <dbReference type="EMBL" id="CAH9133412.1"/>
    </source>
</evidence>
<name>A0AAV0D701_9ASTE</name>
<evidence type="ECO:0000256" key="6">
    <source>
        <dbReference type="ARBA" id="ARBA00023242"/>
    </source>
</evidence>
<keyword evidence="2" id="KW-0479">Metal-binding</keyword>
<keyword evidence="5" id="KW-0238">DNA-binding</keyword>
<evidence type="ECO:0000256" key="4">
    <source>
        <dbReference type="ARBA" id="ARBA00022833"/>
    </source>
</evidence>
<organism evidence="10 12">
    <name type="scientific">Cuscuta epithymum</name>
    <dbReference type="NCBI Taxonomy" id="186058"/>
    <lineage>
        <taxon>Eukaryota</taxon>
        <taxon>Viridiplantae</taxon>
        <taxon>Streptophyta</taxon>
        <taxon>Embryophyta</taxon>
        <taxon>Tracheophyta</taxon>
        <taxon>Spermatophyta</taxon>
        <taxon>Magnoliopsida</taxon>
        <taxon>eudicotyledons</taxon>
        <taxon>Gunneridae</taxon>
        <taxon>Pentapetalae</taxon>
        <taxon>asterids</taxon>
        <taxon>lamiids</taxon>
        <taxon>Solanales</taxon>
        <taxon>Convolvulaceae</taxon>
        <taxon>Cuscuteae</taxon>
        <taxon>Cuscuta</taxon>
        <taxon>Cuscuta subgen. Cuscuta</taxon>
    </lineage>
</organism>
<dbReference type="EMBL" id="CAMAPF010000068">
    <property type="protein sequence ID" value="CAH9091248.1"/>
    <property type="molecule type" value="Genomic_DNA"/>
</dbReference>
<keyword evidence="3 7" id="KW-0863">Zinc-finger</keyword>
<dbReference type="InterPro" id="IPR007021">
    <property type="entry name" value="DUF659"/>
</dbReference>
<dbReference type="GO" id="GO:0008270">
    <property type="term" value="F:zinc ion binding"/>
    <property type="evidence" value="ECO:0007669"/>
    <property type="project" value="UniProtKB-KW"/>
</dbReference>
<evidence type="ECO:0000313" key="10">
    <source>
        <dbReference type="EMBL" id="CAH9091248.1"/>
    </source>
</evidence>
<sequence length="813" mass="92098">MASNLDLVPATPRNRDPAWKHCQIYKNGDKVQLMCIYCGKIFKGGGIFRLKGHLAGRKGNGSTCSRVEPDVQISMQECLDSAPMKGKRHKSSEKISTTDDSLSIELSQSRSQKRDPAWKHCEMYKDGDKVRLKCIYCGKIFKGGGIHRLKEHLAGQKGSGSTCLSVQPDVRLSMLERLNGVVFKSKKRKFADQIDTESGLDVEVELLPFPDPHEQTGSLFGSPEERKNCKLPITVVAPLGSNQDQAGSSGRINNDEVHMAIACFLIDAGVPFDAVNSPYFQPMVDAIASQGFGFVGPSYHELRSLIFKNSVQELRDEINQCAATWERTGCSVLVDEWTTENGQLFINFSVNCPDRTIFLRSVDISDIIRSDDGLFELLKEVVEEVGVKNILQVITSTEERYLAAGKRLTEAFPTIFWSPCAAQCIDSILEDIKRLQWVNAVLEQAKALSIFIYNNSFILNMMRRYTLGVDLVELGVTPSSTDFLTLKRMVNMKHNLHSMVNSEEWRENPYTNKKLEGYEVLDFISSDSFWSDCCLINRLAGPLLRLLRIVSCPKKPAMAYVCAGLYEAKETIKKEFVDEYLVYWNIIDKRWEQLRHHPLHAAGFYLNPELFYRTGEDVNRRMRSLVYDCVERMIDDPKVQDKIVTETTFYQNADGDFGREMAVRARETILPGEWWSAYGGGCPNLAHFATRIVNQTCSLISGKPNRVRSEWINRKMNCVEHERLKDLIFVRSNLRMRRHVNREQNQWDPIAFQNIALAGDWVSGKEVLYSKDMCYSDWTVVDAPLGNGMLSGPTIGDDEPVGSGFNDCEVWGF</sequence>
<evidence type="ECO:0000259" key="9">
    <source>
        <dbReference type="PROSITE" id="PS50808"/>
    </source>
</evidence>
<comment type="subcellular location">
    <subcellularLocation>
        <location evidence="1">Nucleus</location>
    </subcellularLocation>
</comment>
<dbReference type="Pfam" id="PF04937">
    <property type="entry name" value="DUF659"/>
    <property type="match status" value="1"/>
</dbReference>
<dbReference type="PANTHER" id="PTHR32166:SF88">
    <property type="entry name" value="HAT TRANSPOSON SUPERFAMILY"/>
    <property type="match status" value="1"/>
</dbReference>
<feature type="domain" description="BED-type" evidence="9">
    <location>
        <begin position="13"/>
        <end position="71"/>
    </location>
</feature>
<comment type="caution">
    <text evidence="10">The sequence shown here is derived from an EMBL/GenBank/DDBJ whole genome shotgun (WGS) entry which is preliminary data.</text>
</comment>
<evidence type="ECO:0000313" key="12">
    <source>
        <dbReference type="Proteomes" id="UP001152523"/>
    </source>
</evidence>
<feature type="region of interest" description="Disordered" evidence="8">
    <location>
        <begin position="82"/>
        <end position="109"/>
    </location>
</feature>